<dbReference type="GO" id="GO:0016747">
    <property type="term" value="F:acyltransferase activity, transferring groups other than amino-acyl groups"/>
    <property type="evidence" value="ECO:0007669"/>
    <property type="project" value="InterPro"/>
</dbReference>
<organism evidence="2 3">
    <name type="scientific">Wansuia hejianensis</name>
    <dbReference type="NCBI Taxonomy" id="2763667"/>
    <lineage>
        <taxon>Bacteria</taxon>
        <taxon>Bacillati</taxon>
        <taxon>Bacillota</taxon>
        <taxon>Clostridia</taxon>
        <taxon>Lachnospirales</taxon>
        <taxon>Lachnospiraceae</taxon>
        <taxon>Wansuia</taxon>
    </lineage>
</organism>
<dbReference type="Gene3D" id="3.40.630.30">
    <property type="match status" value="1"/>
</dbReference>
<dbReference type="CDD" id="cd04301">
    <property type="entry name" value="NAT_SF"/>
    <property type="match status" value="1"/>
</dbReference>
<protein>
    <submittedName>
        <fullName evidence="2">N-acetyltransferase</fullName>
    </submittedName>
</protein>
<reference evidence="2 3" key="1">
    <citation type="submission" date="2020-08" db="EMBL/GenBank/DDBJ databases">
        <authorList>
            <person name="Liu C."/>
            <person name="Sun Q."/>
        </authorList>
    </citation>
    <scope>NUCLEOTIDE SEQUENCE [LARGE SCALE GENOMIC DNA]</scope>
    <source>
        <strain evidence="2 3">NSJ-29</strain>
    </source>
</reference>
<gene>
    <name evidence="2" type="ORF">H9Q79_11135</name>
</gene>
<proteinExistence type="predicted"/>
<dbReference type="EMBL" id="CP060635">
    <property type="protein sequence ID" value="QNM07485.1"/>
    <property type="molecule type" value="Genomic_DNA"/>
</dbReference>
<evidence type="ECO:0000259" key="1">
    <source>
        <dbReference type="PROSITE" id="PS51186"/>
    </source>
</evidence>
<feature type="domain" description="N-acetyltransferase" evidence="1">
    <location>
        <begin position="5"/>
        <end position="157"/>
    </location>
</feature>
<dbReference type="AlphaFoldDB" id="A0A7G9G9K3"/>
<keyword evidence="2" id="KW-0808">Transferase</keyword>
<evidence type="ECO:0000313" key="3">
    <source>
        <dbReference type="Proteomes" id="UP000515860"/>
    </source>
</evidence>
<dbReference type="RefSeq" id="WP_249328302.1">
    <property type="nucleotide sequence ID" value="NZ_CP060635.1"/>
</dbReference>
<keyword evidence="3" id="KW-1185">Reference proteome</keyword>
<dbReference type="InterPro" id="IPR016181">
    <property type="entry name" value="Acyl_CoA_acyltransferase"/>
</dbReference>
<dbReference type="Proteomes" id="UP000515860">
    <property type="component" value="Chromosome"/>
</dbReference>
<evidence type="ECO:0000313" key="2">
    <source>
        <dbReference type="EMBL" id="QNM07485.1"/>
    </source>
</evidence>
<dbReference type="KEGG" id="whj:H9Q79_11135"/>
<sequence>MVKNIMIRNEKKADYEVVEKITREAFYNLYVPECVEHYLVHIMREHEDFLPELDFVLELNGEVIGNVMYTKARLLDEDGNKKEILTFGPLCIKPEYQRQGYGKKLIEYSFERAAELGYDVVVIFGSPANYVGRGFKSCKKYDVCIEGGKYPAAMMIKELLPDTLKGHKWCYYDSPVMMISEEEALKYDDTLEKMEKEYRPSQDEFYIMSHSFVEGC</sequence>
<dbReference type="Pfam" id="PF00583">
    <property type="entry name" value="Acetyltransf_1"/>
    <property type="match status" value="1"/>
</dbReference>
<accession>A0A7G9G9K3</accession>
<name>A0A7G9G9K3_9FIRM</name>
<dbReference type="InterPro" id="IPR000182">
    <property type="entry name" value="GNAT_dom"/>
</dbReference>
<dbReference type="SUPFAM" id="SSF55729">
    <property type="entry name" value="Acyl-CoA N-acyltransferases (Nat)"/>
    <property type="match status" value="1"/>
</dbReference>
<dbReference type="PROSITE" id="PS51186">
    <property type="entry name" value="GNAT"/>
    <property type="match status" value="1"/>
</dbReference>